<protein>
    <submittedName>
        <fullName evidence="1">Uncharacterized protein</fullName>
    </submittedName>
</protein>
<dbReference type="KEGG" id="mequ:KFV11_05355"/>
<accession>A0A9Q9BWQ5</accession>
<proteinExistence type="predicted"/>
<sequence length="90" mass="10572">MSEFVKQEVKYFVARLNTTTEKEEVMQYQSYNGTYMPTDDLKNGTVFVELEKANKLKEMLTMMAQFTGATYEYYVLQEDSNVKRVDEPLT</sequence>
<dbReference type="EMBL" id="CP073809">
    <property type="protein sequence ID" value="UTH14777.1"/>
    <property type="molecule type" value="Genomic_DNA"/>
</dbReference>
<name>A0A9Q9BWQ5_9STAP</name>
<dbReference type="AlphaFoldDB" id="A0A9Q9BWQ5"/>
<gene>
    <name evidence="1" type="ORF">KFV11_05355</name>
</gene>
<reference evidence="1" key="1">
    <citation type="submission" date="2021-04" db="EMBL/GenBank/DDBJ databases">
        <title>Complete Genome Sequences of Macrococcus spp. from dog and cattle.</title>
        <authorList>
            <person name="Schwendener S."/>
            <person name="Perreten V."/>
        </authorList>
    </citation>
    <scope>NUCLEOTIDE SEQUENCE</scope>
    <source>
        <strain evidence="1">Epi0143-OL</strain>
    </source>
</reference>
<evidence type="ECO:0000313" key="1">
    <source>
        <dbReference type="EMBL" id="UTH14777.1"/>
    </source>
</evidence>
<dbReference type="Proteomes" id="UP001057381">
    <property type="component" value="Chromosome"/>
</dbReference>
<organism evidence="1 2">
    <name type="scientific">Macrococcus equipercicus</name>
    <dbReference type="NCBI Taxonomy" id="69967"/>
    <lineage>
        <taxon>Bacteria</taxon>
        <taxon>Bacillati</taxon>
        <taxon>Bacillota</taxon>
        <taxon>Bacilli</taxon>
        <taxon>Bacillales</taxon>
        <taxon>Staphylococcaceae</taxon>
        <taxon>Macrococcus</taxon>
    </lineage>
</organism>
<dbReference type="RefSeq" id="WP_254250555.1">
    <property type="nucleotide sequence ID" value="NZ_CP073809.1"/>
</dbReference>
<evidence type="ECO:0000313" key="2">
    <source>
        <dbReference type="Proteomes" id="UP001057381"/>
    </source>
</evidence>